<dbReference type="OrthoDB" id="5865493at2759"/>
<dbReference type="EMBL" id="UYRT01000229">
    <property type="protein sequence ID" value="VDK27779.1"/>
    <property type="molecule type" value="Genomic_DNA"/>
</dbReference>
<feature type="region of interest" description="Disordered" evidence="1">
    <location>
        <begin position="57"/>
        <end position="98"/>
    </location>
</feature>
<accession>A0A183CUZ6</accession>
<evidence type="ECO:0000313" key="4">
    <source>
        <dbReference type="WBParaSite" id="GPUH_0000028601-mRNA-1"/>
    </source>
</evidence>
<name>A0A183CUZ6_9BILA</name>
<feature type="compositionally biased region" description="Polar residues" evidence="1">
    <location>
        <begin position="62"/>
        <end position="73"/>
    </location>
</feature>
<keyword evidence="3" id="KW-1185">Reference proteome</keyword>
<gene>
    <name evidence="2" type="ORF">GPUH_LOCUS287</name>
</gene>
<dbReference type="Proteomes" id="UP000271098">
    <property type="component" value="Unassembled WGS sequence"/>
</dbReference>
<dbReference type="AlphaFoldDB" id="A0A183CUZ6"/>
<proteinExistence type="predicted"/>
<protein>
    <submittedName>
        <fullName evidence="4">Transmembrane protein</fullName>
    </submittedName>
</protein>
<evidence type="ECO:0000313" key="2">
    <source>
        <dbReference type="EMBL" id="VDK27779.1"/>
    </source>
</evidence>
<reference evidence="2 3" key="2">
    <citation type="submission" date="2018-11" db="EMBL/GenBank/DDBJ databases">
        <authorList>
            <consortium name="Pathogen Informatics"/>
        </authorList>
    </citation>
    <scope>NUCLEOTIDE SEQUENCE [LARGE SCALE GENOMIC DNA]</scope>
</reference>
<evidence type="ECO:0000256" key="1">
    <source>
        <dbReference type="SAM" id="MobiDB-lite"/>
    </source>
</evidence>
<organism evidence="4">
    <name type="scientific">Gongylonema pulchrum</name>
    <dbReference type="NCBI Taxonomy" id="637853"/>
    <lineage>
        <taxon>Eukaryota</taxon>
        <taxon>Metazoa</taxon>
        <taxon>Ecdysozoa</taxon>
        <taxon>Nematoda</taxon>
        <taxon>Chromadorea</taxon>
        <taxon>Rhabditida</taxon>
        <taxon>Spirurina</taxon>
        <taxon>Spiruromorpha</taxon>
        <taxon>Spiruroidea</taxon>
        <taxon>Gongylonematidae</taxon>
        <taxon>Gongylonema</taxon>
    </lineage>
</organism>
<reference evidence="4" key="1">
    <citation type="submission" date="2016-06" db="UniProtKB">
        <authorList>
            <consortium name="WormBaseParasite"/>
        </authorList>
    </citation>
    <scope>IDENTIFICATION</scope>
</reference>
<dbReference type="WBParaSite" id="GPUH_0000028601-mRNA-1">
    <property type="protein sequence ID" value="GPUH_0000028601-mRNA-1"/>
    <property type="gene ID" value="GPUH_0000028601"/>
</dbReference>
<feature type="region of interest" description="Disordered" evidence="1">
    <location>
        <begin position="1"/>
        <end position="39"/>
    </location>
</feature>
<sequence length="117" mass="12564">MDHVEGSGNNNNMMGWSDDEDLGSEGSGVPEMEGSGDTEGIHDAIVPVVTAEDVRQTERTVLDSTTSTSTFTEQRLETRPPTRPPVIAKPPAAGSTDRSSLSILTAFVILWAPLLFY</sequence>
<evidence type="ECO:0000313" key="3">
    <source>
        <dbReference type="Proteomes" id="UP000271098"/>
    </source>
</evidence>